<dbReference type="PANTHER" id="PTHR21621:SF0">
    <property type="entry name" value="BETA-CITRYLGLUTAMATE SYNTHASE B-RELATED"/>
    <property type="match status" value="1"/>
</dbReference>
<dbReference type="EMBL" id="CP021121">
    <property type="protein sequence ID" value="ARQ70288.1"/>
    <property type="molecule type" value="Genomic_DNA"/>
</dbReference>
<dbReference type="PANTHER" id="PTHR21621">
    <property type="entry name" value="RIBOSOMAL PROTEIN S6 MODIFICATION PROTEIN"/>
    <property type="match status" value="1"/>
</dbReference>
<dbReference type="Proteomes" id="UP000194218">
    <property type="component" value="Chromosome"/>
</dbReference>
<dbReference type="GO" id="GO:0018169">
    <property type="term" value="F:ribosomal S6-glutamic acid ligase activity"/>
    <property type="evidence" value="ECO:0007669"/>
    <property type="project" value="TreeGrafter"/>
</dbReference>
<dbReference type="SUPFAM" id="SSF56059">
    <property type="entry name" value="Glutathione synthetase ATP-binding domain-like"/>
    <property type="match status" value="1"/>
</dbReference>
<evidence type="ECO:0000313" key="3">
    <source>
        <dbReference type="Proteomes" id="UP000194218"/>
    </source>
</evidence>
<dbReference type="Gene3D" id="3.30.470.20">
    <property type="entry name" value="ATP-grasp fold, B domain"/>
    <property type="match status" value="1"/>
</dbReference>
<organism evidence="2 3">
    <name type="scientific">Streptomyces marincola</name>
    <dbReference type="NCBI Taxonomy" id="2878388"/>
    <lineage>
        <taxon>Bacteria</taxon>
        <taxon>Bacillati</taxon>
        <taxon>Actinomycetota</taxon>
        <taxon>Actinomycetes</taxon>
        <taxon>Kitasatosporales</taxon>
        <taxon>Streptomycetaceae</taxon>
        <taxon>Streptomyces</taxon>
    </lineage>
</organism>
<evidence type="ECO:0000259" key="1">
    <source>
        <dbReference type="Pfam" id="PF21068"/>
    </source>
</evidence>
<gene>
    <name evidence="2" type="ORF">CAG99_16845</name>
</gene>
<dbReference type="NCBIfam" id="TIGR04187">
    <property type="entry name" value="GRASP_SAV_5884"/>
    <property type="match status" value="1"/>
</dbReference>
<protein>
    <recommendedName>
        <fullName evidence="1">MvdD-like pre-ATP grasp domain-containing protein</fullName>
    </recommendedName>
</protein>
<dbReference type="GO" id="GO:0005737">
    <property type="term" value="C:cytoplasm"/>
    <property type="evidence" value="ECO:0007669"/>
    <property type="project" value="TreeGrafter"/>
</dbReference>
<accession>A0A1W7CZQ6</accession>
<keyword evidence="3" id="KW-1185">Reference proteome</keyword>
<reference evidence="2 3" key="1">
    <citation type="submission" date="2017-05" db="EMBL/GenBank/DDBJ databases">
        <title>Complete genome sequence of Streptomyces sp. SCSIO 03032 revealed the diverse biosynthetic pathways for its bioactive secondary metabolites.</title>
        <authorList>
            <person name="Ma L."/>
            <person name="Zhu Y."/>
            <person name="Zhang W."/>
            <person name="Zhang G."/>
            <person name="Tian X."/>
            <person name="Zhang S."/>
            <person name="Zhang C."/>
        </authorList>
    </citation>
    <scope>NUCLEOTIDE SEQUENCE [LARGE SCALE GENOMIC DNA]</scope>
    <source>
        <strain evidence="2 3">SCSIO 03032</strain>
    </source>
</reference>
<dbReference type="InterPro" id="IPR048936">
    <property type="entry name" value="MvdD-like_ATPgrasp"/>
</dbReference>
<dbReference type="AlphaFoldDB" id="A0A1W7CZQ6"/>
<evidence type="ECO:0000313" key="2">
    <source>
        <dbReference type="EMBL" id="ARQ70288.1"/>
    </source>
</evidence>
<sequence length="310" mass="34059">MVVVTNLDDATTDLVIAELHDRGVPVVRFDSGDFPAHLSFSAHIERNGWEGKLTTPSRVMRLEGARSLLYRRPSGFTFPHLSQQDARFAIGQARYGLGGVLVSLPDCLYVNHPNRIGDAEYKPAGLAAAVRCGFTIPPSLVTNDPVEVREFIADQGAVLYKPLSVSLYLLDGESCTVEVAPVRPEEIDEGVAGTAHLFQRVVDKVADVRTTVIGDKIFSVRIESEALDWRTSYGRHVYKVVDTPPRITASLFAYLNSFGLVFGAFDFAVTGRGEWVFLECNPSGQWAWLENETGLPMVGAFADLLERRGA</sequence>
<dbReference type="OrthoDB" id="9794735at2"/>
<dbReference type="KEGG" id="smao:CAG99_16845"/>
<proteinExistence type="predicted"/>
<dbReference type="InterPro" id="IPR026449">
    <property type="entry name" value="GRASP_SAV_5884"/>
</dbReference>
<dbReference type="Pfam" id="PF21068">
    <property type="entry name" value="ATPgraspMvdD"/>
    <property type="match status" value="1"/>
</dbReference>
<feature type="domain" description="MvdD-like pre-ATP grasp" evidence="1">
    <location>
        <begin position="6"/>
        <end position="113"/>
    </location>
</feature>
<dbReference type="GO" id="GO:0009432">
    <property type="term" value="P:SOS response"/>
    <property type="evidence" value="ECO:0007669"/>
    <property type="project" value="TreeGrafter"/>
</dbReference>
<name>A0A1W7CZQ6_9ACTN</name>